<dbReference type="STRING" id="428990.SAMN06295987_10170"/>
<feature type="chain" id="PRO_5012866249" evidence="1">
    <location>
        <begin position="34"/>
        <end position="440"/>
    </location>
</feature>
<gene>
    <name evidence="3" type="ORF">SAMN06295987_10170</name>
</gene>
<dbReference type="RefSeq" id="WP_079729157.1">
    <property type="nucleotide sequence ID" value="NZ_FVZE01000001.1"/>
</dbReference>
<organism evidence="3 4">
    <name type="scientific">Novosphingobium mathurense</name>
    <dbReference type="NCBI Taxonomy" id="428990"/>
    <lineage>
        <taxon>Bacteria</taxon>
        <taxon>Pseudomonadati</taxon>
        <taxon>Pseudomonadota</taxon>
        <taxon>Alphaproteobacteria</taxon>
        <taxon>Sphingomonadales</taxon>
        <taxon>Sphingomonadaceae</taxon>
        <taxon>Novosphingobium</taxon>
    </lineage>
</organism>
<dbReference type="InterPro" id="IPR012938">
    <property type="entry name" value="Glc/Sorbosone_DH"/>
</dbReference>
<evidence type="ECO:0000259" key="2">
    <source>
        <dbReference type="Pfam" id="PF07995"/>
    </source>
</evidence>
<dbReference type="EMBL" id="FVZE01000001">
    <property type="protein sequence ID" value="SLJ86090.1"/>
    <property type="molecule type" value="Genomic_DNA"/>
</dbReference>
<evidence type="ECO:0000313" key="4">
    <source>
        <dbReference type="Proteomes" id="UP000190989"/>
    </source>
</evidence>
<dbReference type="PANTHER" id="PTHR19328">
    <property type="entry name" value="HEDGEHOG-INTERACTING PROTEIN"/>
    <property type="match status" value="1"/>
</dbReference>
<name>A0A1U6GRN1_9SPHN</name>
<keyword evidence="4" id="KW-1185">Reference proteome</keyword>
<proteinExistence type="predicted"/>
<dbReference type="PANTHER" id="PTHR19328:SF75">
    <property type="entry name" value="ALDOSE SUGAR DEHYDROGENASE YLII"/>
    <property type="match status" value="1"/>
</dbReference>
<dbReference type="Gene3D" id="2.120.10.30">
    <property type="entry name" value="TolB, C-terminal domain"/>
    <property type="match status" value="1"/>
</dbReference>
<dbReference type="InterPro" id="IPR011041">
    <property type="entry name" value="Quinoprot_gluc/sorb_DH_b-prop"/>
</dbReference>
<feature type="signal peptide" evidence="1">
    <location>
        <begin position="1"/>
        <end position="33"/>
    </location>
</feature>
<dbReference type="SUPFAM" id="SSF50952">
    <property type="entry name" value="Soluble quinoprotein glucose dehydrogenase"/>
    <property type="match status" value="1"/>
</dbReference>
<dbReference type="AlphaFoldDB" id="A0A1U6GRN1"/>
<evidence type="ECO:0000256" key="1">
    <source>
        <dbReference type="SAM" id="SignalP"/>
    </source>
</evidence>
<protein>
    <submittedName>
        <fullName evidence="3">Glucose/arabinose dehydrogenase, beta-propeller fold</fullName>
    </submittedName>
</protein>
<dbReference type="Proteomes" id="UP000190989">
    <property type="component" value="Unassembled WGS sequence"/>
</dbReference>
<accession>A0A1U6GRN1</accession>
<feature type="domain" description="Glucose/Sorbosone dehydrogenase" evidence="2">
    <location>
        <begin position="73"/>
        <end position="419"/>
    </location>
</feature>
<reference evidence="4" key="1">
    <citation type="submission" date="2017-02" db="EMBL/GenBank/DDBJ databases">
        <authorList>
            <person name="Varghese N."/>
            <person name="Submissions S."/>
        </authorList>
    </citation>
    <scope>NUCLEOTIDE SEQUENCE [LARGE SCALE GENOMIC DNA]</scope>
    <source>
        <strain evidence="4">SM117</strain>
    </source>
</reference>
<dbReference type="Pfam" id="PF07995">
    <property type="entry name" value="GSDH"/>
    <property type="match status" value="1"/>
</dbReference>
<dbReference type="InterPro" id="IPR011042">
    <property type="entry name" value="6-blade_b-propeller_TolB-like"/>
</dbReference>
<sequence length="440" mass="47255">MNGFGGLAKRMLSVGRRSGWLVLSAVASTPAMASGVPEVGFPVEAPGPGPFTFPSAEQTSVKVEIVARGLVNVFSLAFLPNGDALIVERGQRLRLLRHATGPNPELVPQPVANAPEYSKAEHLNPLDMMGIQDVKPDPDFAKNRLVYFTYNRPDGYDPVEKRIKGVTVLARARLDDLRLTDIKDLMVGESLIGPGSSRIMIGNDRHIYMSVGALSERDIESSQRTDNIYGKVLRVGFDGSIPADNPFVGVKGARPEIWTYGHRDALGLAIDPQTGRIVASEHGPQGGDELNVLIPGKNYGWPNYTYGTQYGGSPLPSAPVGAGTQGPFLIWAPGIAPNGITFYTGAAMPGWSNNLFVASARRGQINGTGAIIRVVFNDRLEEMRQEVLLDGLHQRFKDVRQGPDGLLYAVTDEENAIVVRIGPGADASQGTAAARDAVHQ</sequence>
<evidence type="ECO:0000313" key="3">
    <source>
        <dbReference type="EMBL" id="SLJ86090.1"/>
    </source>
</evidence>
<keyword evidence="1" id="KW-0732">Signal</keyword>